<reference evidence="2 3" key="1">
    <citation type="submission" date="2013-12" db="EMBL/GenBank/DDBJ databases">
        <authorList>
            <person name="Cubeta M."/>
            <person name="Pakala S."/>
            <person name="Fedorova N."/>
            <person name="Thomas E."/>
            <person name="Dean R."/>
            <person name="Jabaji S."/>
            <person name="Neate S."/>
            <person name="Toda T."/>
            <person name="Tavantzis S."/>
            <person name="Vilgalys R."/>
            <person name="Bharathan N."/>
            <person name="Pakala S."/>
            <person name="Losada L.S."/>
            <person name="Zafar N."/>
            <person name="Nierman W."/>
        </authorList>
    </citation>
    <scope>NUCLEOTIDE SEQUENCE [LARGE SCALE GENOMIC DNA]</scope>
    <source>
        <strain evidence="2 3">123E</strain>
    </source>
</reference>
<comment type="caution">
    <text evidence="2">The sequence shown here is derived from an EMBL/GenBank/DDBJ whole genome shotgun (WGS) entry which is preliminary data.</text>
</comment>
<sequence>MHRNHNIGPNILNELHGRFPIESDLKRTVRPGRNNCPKVEDRERNMKLFSHLCEFFEVDRISREVDCIRESFRTGPKRCSLHDEPSGFATWKMYTGSTGDIEFLSSNLERQGFPGTNGMDSGPWLKLASAVGSGDDRPSVEERTSSSIEVVWMIFMAQQHCVDGGQLIKTKGSCLQTLKCDHSQVVGCPNGVKDRVGDKVDSVNSENSGSGADEGHLDLALEPRWSHWERRVDGQRDGMRS</sequence>
<dbReference type="EMBL" id="AZST01000976">
    <property type="protein sequence ID" value="KEP46723.1"/>
    <property type="molecule type" value="Genomic_DNA"/>
</dbReference>
<gene>
    <name evidence="2" type="ORF">V565_184370</name>
</gene>
<evidence type="ECO:0000313" key="2">
    <source>
        <dbReference type="EMBL" id="KEP46723.1"/>
    </source>
</evidence>
<proteinExistence type="predicted"/>
<accession>A0A074RPZ4</accession>
<evidence type="ECO:0000313" key="3">
    <source>
        <dbReference type="Proteomes" id="UP000027456"/>
    </source>
</evidence>
<evidence type="ECO:0000256" key="1">
    <source>
        <dbReference type="SAM" id="MobiDB-lite"/>
    </source>
</evidence>
<name>A0A074RPZ4_9AGAM</name>
<dbReference type="AlphaFoldDB" id="A0A074RPZ4"/>
<dbReference type="HOGENOM" id="CLU_1152308_0_0_1"/>
<organism evidence="2 3">
    <name type="scientific">Rhizoctonia solani 123E</name>
    <dbReference type="NCBI Taxonomy" id="1423351"/>
    <lineage>
        <taxon>Eukaryota</taxon>
        <taxon>Fungi</taxon>
        <taxon>Dikarya</taxon>
        <taxon>Basidiomycota</taxon>
        <taxon>Agaricomycotina</taxon>
        <taxon>Agaricomycetes</taxon>
        <taxon>Cantharellales</taxon>
        <taxon>Ceratobasidiaceae</taxon>
        <taxon>Rhizoctonia</taxon>
    </lineage>
</organism>
<feature type="region of interest" description="Disordered" evidence="1">
    <location>
        <begin position="194"/>
        <end position="218"/>
    </location>
</feature>
<protein>
    <submittedName>
        <fullName evidence="2">Uncharacterized protein</fullName>
    </submittedName>
</protein>
<keyword evidence="3" id="KW-1185">Reference proteome</keyword>
<dbReference type="Proteomes" id="UP000027456">
    <property type="component" value="Unassembled WGS sequence"/>
</dbReference>